<proteinExistence type="predicted"/>
<dbReference type="PANTHER" id="PTHR10039">
    <property type="entry name" value="AMELOGENIN"/>
    <property type="match status" value="1"/>
</dbReference>
<dbReference type="InterPro" id="IPR056884">
    <property type="entry name" value="NPHP3-like_N"/>
</dbReference>
<feature type="compositionally biased region" description="Polar residues" evidence="2">
    <location>
        <begin position="971"/>
        <end position="987"/>
    </location>
</feature>
<evidence type="ECO:0000256" key="2">
    <source>
        <dbReference type="SAM" id="MobiDB-lite"/>
    </source>
</evidence>
<reference evidence="4" key="2">
    <citation type="submission" date="2023-05" db="EMBL/GenBank/DDBJ databases">
        <authorList>
            <consortium name="Lawrence Berkeley National Laboratory"/>
            <person name="Steindorff A."/>
            <person name="Hensen N."/>
            <person name="Bonometti L."/>
            <person name="Westerberg I."/>
            <person name="Brannstrom I.O."/>
            <person name="Guillou S."/>
            <person name="Cros-Aarteil S."/>
            <person name="Calhoun S."/>
            <person name="Haridas S."/>
            <person name="Kuo A."/>
            <person name="Mondo S."/>
            <person name="Pangilinan J."/>
            <person name="Riley R."/>
            <person name="Labutti K."/>
            <person name="Andreopoulos B."/>
            <person name="Lipzen A."/>
            <person name="Chen C."/>
            <person name="Yanf M."/>
            <person name="Daum C."/>
            <person name="Ng V."/>
            <person name="Clum A."/>
            <person name="Ohm R."/>
            <person name="Martin F."/>
            <person name="Silar P."/>
            <person name="Natvig D."/>
            <person name="Lalanne C."/>
            <person name="Gautier V."/>
            <person name="Ament-Velasquez S.L."/>
            <person name="Kruys A."/>
            <person name="Hutchinson M.I."/>
            <person name="Powell A.J."/>
            <person name="Barry K."/>
            <person name="Miller A.N."/>
            <person name="Grigoriev I.V."/>
            <person name="Debuchy R."/>
            <person name="Gladieux P."/>
            <person name="Thoren M.H."/>
            <person name="Johannesson H."/>
        </authorList>
    </citation>
    <scope>NUCLEOTIDE SEQUENCE</scope>
    <source>
        <strain evidence="4">CBS 892.96</strain>
    </source>
</reference>
<accession>A0AAN7A5X0</accession>
<dbReference type="Gene3D" id="3.40.50.300">
    <property type="entry name" value="P-loop containing nucleotide triphosphate hydrolases"/>
    <property type="match status" value="1"/>
</dbReference>
<evidence type="ECO:0000256" key="1">
    <source>
        <dbReference type="ARBA" id="ARBA00022737"/>
    </source>
</evidence>
<gene>
    <name evidence="4" type="ORF">QBC36DRAFT_303556</name>
</gene>
<keyword evidence="5" id="KW-1185">Reference proteome</keyword>
<dbReference type="AlphaFoldDB" id="A0AAN7A5X0"/>
<dbReference type="PANTHER" id="PTHR10039:SF16">
    <property type="entry name" value="GPI INOSITOL-DEACYLASE"/>
    <property type="match status" value="1"/>
</dbReference>
<reference evidence="4" key="1">
    <citation type="journal article" date="2023" name="Mol. Phylogenet. Evol.">
        <title>Genome-scale phylogeny and comparative genomics of the fungal order Sordariales.</title>
        <authorList>
            <person name="Hensen N."/>
            <person name="Bonometti L."/>
            <person name="Westerberg I."/>
            <person name="Brannstrom I.O."/>
            <person name="Guillou S."/>
            <person name="Cros-Aarteil S."/>
            <person name="Calhoun S."/>
            <person name="Haridas S."/>
            <person name="Kuo A."/>
            <person name="Mondo S."/>
            <person name="Pangilinan J."/>
            <person name="Riley R."/>
            <person name="LaButti K."/>
            <person name="Andreopoulos B."/>
            <person name="Lipzen A."/>
            <person name="Chen C."/>
            <person name="Yan M."/>
            <person name="Daum C."/>
            <person name="Ng V."/>
            <person name="Clum A."/>
            <person name="Steindorff A."/>
            <person name="Ohm R.A."/>
            <person name="Martin F."/>
            <person name="Silar P."/>
            <person name="Natvig D.O."/>
            <person name="Lalanne C."/>
            <person name="Gautier V."/>
            <person name="Ament-Velasquez S.L."/>
            <person name="Kruys A."/>
            <person name="Hutchinson M.I."/>
            <person name="Powell A.J."/>
            <person name="Barry K."/>
            <person name="Miller A.N."/>
            <person name="Grigoriev I.V."/>
            <person name="Debuchy R."/>
            <person name="Gladieux P."/>
            <person name="Hiltunen Thoren M."/>
            <person name="Johannesson H."/>
        </authorList>
    </citation>
    <scope>NUCLEOTIDE SEQUENCE</scope>
    <source>
        <strain evidence="4">CBS 892.96</strain>
    </source>
</reference>
<feature type="compositionally biased region" description="Low complexity" evidence="2">
    <location>
        <begin position="988"/>
        <end position="1005"/>
    </location>
</feature>
<feature type="domain" description="Nephrocystin 3-like N-terminal" evidence="3">
    <location>
        <begin position="218"/>
        <end position="381"/>
    </location>
</feature>
<dbReference type="EMBL" id="MU866335">
    <property type="protein sequence ID" value="KAK4173557.1"/>
    <property type="molecule type" value="Genomic_DNA"/>
</dbReference>
<organism evidence="4 5">
    <name type="scientific">Triangularia setosa</name>
    <dbReference type="NCBI Taxonomy" id="2587417"/>
    <lineage>
        <taxon>Eukaryota</taxon>
        <taxon>Fungi</taxon>
        <taxon>Dikarya</taxon>
        <taxon>Ascomycota</taxon>
        <taxon>Pezizomycotina</taxon>
        <taxon>Sordariomycetes</taxon>
        <taxon>Sordariomycetidae</taxon>
        <taxon>Sordariales</taxon>
        <taxon>Podosporaceae</taxon>
        <taxon>Triangularia</taxon>
    </lineage>
</organism>
<name>A0AAN7A5X0_9PEZI</name>
<dbReference type="SUPFAM" id="SSF52540">
    <property type="entry name" value="P-loop containing nucleoside triphosphate hydrolases"/>
    <property type="match status" value="1"/>
</dbReference>
<evidence type="ECO:0000313" key="5">
    <source>
        <dbReference type="Proteomes" id="UP001302321"/>
    </source>
</evidence>
<evidence type="ECO:0000259" key="3">
    <source>
        <dbReference type="Pfam" id="PF24883"/>
    </source>
</evidence>
<feature type="region of interest" description="Disordered" evidence="2">
    <location>
        <begin position="949"/>
        <end position="1049"/>
    </location>
</feature>
<protein>
    <recommendedName>
        <fullName evidence="3">Nephrocystin 3-like N-terminal domain-containing protein</fullName>
    </recommendedName>
</protein>
<sequence>MAEVAGLVSTIFTIIAFAKDVTLATKFYIDAAKGDCPKDIKLLVVEAASLQSTFESIDFIFKNNVEPGQKVEDSPENRRIANQIFKPCGICKETLEELQGMIKKLKIDRDPKDRTTRDKLRNTWEAAKWPFKKELFDASMSKLHHCRTSIISGLTTELTTTVKEIQTNVRVIRDDVKEVKGAVHAMDDKIDREAIAKWLSKTNPSDSHDKASQFREPNTCRWLPNSSQWKDWLAEDSKSRLLWIHGVPGVGKTVLSSYIVEQYKSLKQPYAFYYCSSTDERGEKWARDETAHCLGWILARLCLQIKSVPAFLKSLRERGMYPTVEDLLKGIEAVLSFLNGRRAYVVIDAVDESKTSNLAKAIATLATNAKYKNLFLAVTSRRQADIQKALERISISVSLDKNKDVDDDIKAWVTAQLQKDDFEDWDDIPKLKEYVAFSLPSKARGMFRYAAWQLEVLKDARDPRAKLNATQDRPESLDGTWETILANIPDKHRDNVIKAFALILDSGWRYGFATNLLVGAVQQSDSVKGGIPFSLRAFSQACGPLIQVVKKMSADGKTVLDETVGFAHHTVHDYLNSDKLKNHKTLKDFYLNEPDSRRVPLTLSSYLVVTKTFSGTYNPDNVPVDERMDAKDLKIHAMRQVRSLLYHQSQTRHIIPDEKLRSLTFEVLNPQAQWFNGLSICTREAGGDSGVRDMLEWLVKYDSKAGSFEQLVGRLALVCSLKSPKLVSEFLKAHLKTPEEYKKLFTTPFSVTLPVKWSEYKKTTKLDAQITLMPNILELYLEGARRGYVLKAQVQMLLTVFGSYLPQASSDIYTHLAFHDHSLCASFGGCSIQKVLAARGGKPADVFSFTPLQAATHSLDMHAVQVILSQPGIDANQLGDPSAPPPPVKLPRKFASSVVITPGSFSLNGQMSPLCILQKGMQHFQTVDRGSFGSDALKAKTAIQMELEKRGGKSIDKAPSQSPPPAARPQGNAQPARQQTGGASASTQRPVQQQKPQGAQGQASQDQPKQIQKTAGQATGQKPVEARMQGKTVANPGAVAQGKALTSRG</sequence>
<comment type="caution">
    <text evidence="4">The sequence shown here is derived from an EMBL/GenBank/DDBJ whole genome shotgun (WGS) entry which is preliminary data.</text>
</comment>
<dbReference type="Proteomes" id="UP001302321">
    <property type="component" value="Unassembled WGS sequence"/>
</dbReference>
<dbReference type="Pfam" id="PF24883">
    <property type="entry name" value="NPHP3_N"/>
    <property type="match status" value="1"/>
</dbReference>
<keyword evidence="1" id="KW-0677">Repeat</keyword>
<dbReference type="InterPro" id="IPR027417">
    <property type="entry name" value="P-loop_NTPase"/>
</dbReference>
<evidence type="ECO:0000313" key="4">
    <source>
        <dbReference type="EMBL" id="KAK4173557.1"/>
    </source>
</evidence>
<feature type="compositionally biased region" description="Polar residues" evidence="2">
    <location>
        <begin position="1006"/>
        <end position="1020"/>
    </location>
</feature>